<dbReference type="AlphaFoldDB" id="A0A2P2PPQ3"/>
<name>A0A2P2PPQ3_RHIMU</name>
<reference evidence="1" key="1">
    <citation type="submission" date="2018-02" db="EMBL/GenBank/DDBJ databases">
        <title>Rhizophora mucronata_Transcriptome.</title>
        <authorList>
            <person name="Meera S.P."/>
            <person name="Sreeshan A."/>
            <person name="Augustine A."/>
        </authorList>
    </citation>
    <scope>NUCLEOTIDE SEQUENCE</scope>
    <source>
        <tissue evidence="1">Leaf</tissue>
    </source>
</reference>
<evidence type="ECO:0000313" key="1">
    <source>
        <dbReference type="EMBL" id="MBX56716.1"/>
    </source>
</evidence>
<protein>
    <submittedName>
        <fullName evidence="1">Uncharacterized protein</fullName>
    </submittedName>
</protein>
<accession>A0A2P2PPQ3</accession>
<sequence length="48" mass="5854">MVDIMTRLVKKMASQHMRHPHCENRGKVKCMQPYLCFLQRSYFRNLNL</sequence>
<dbReference type="EMBL" id="GGEC01076232">
    <property type="protein sequence ID" value="MBX56716.1"/>
    <property type="molecule type" value="Transcribed_RNA"/>
</dbReference>
<proteinExistence type="predicted"/>
<organism evidence="1">
    <name type="scientific">Rhizophora mucronata</name>
    <name type="common">Asiatic mangrove</name>
    <dbReference type="NCBI Taxonomy" id="61149"/>
    <lineage>
        <taxon>Eukaryota</taxon>
        <taxon>Viridiplantae</taxon>
        <taxon>Streptophyta</taxon>
        <taxon>Embryophyta</taxon>
        <taxon>Tracheophyta</taxon>
        <taxon>Spermatophyta</taxon>
        <taxon>Magnoliopsida</taxon>
        <taxon>eudicotyledons</taxon>
        <taxon>Gunneridae</taxon>
        <taxon>Pentapetalae</taxon>
        <taxon>rosids</taxon>
        <taxon>fabids</taxon>
        <taxon>Malpighiales</taxon>
        <taxon>Rhizophoraceae</taxon>
        <taxon>Rhizophora</taxon>
    </lineage>
</organism>